<evidence type="ECO:0000256" key="1">
    <source>
        <dbReference type="SAM" id="MobiDB-lite"/>
    </source>
</evidence>
<feature type="region of interest" description="Disordered" evidence="1">
    <location>
        <begin position="1"/>
        <end position="31"/>
    </location>
</feature>
<dbReference type="Proteomes" id="UP000095280">
    <property type="component" value="Unplaced"/>
</dbReference>
<feature type="region of interest" description="Disordered" evidence="1">
    <location>
        <begin position="415"/>
        <end position="454"/>
    </location>
</feature>
<keyword evidence="2" id="KW-1133">Transmembrane helix</keyword>
<feature type="transmembrane region" description="Helical" evidence="2">
    <location>
        <begin position="854"/>
        <end position="879"/>
    </location>
</feature>
<keyword evidence="3" id="KW-1185">Reference proteome</keyword>
<organism evidence="3 4">
    <name type="scientific">Macrostomum lignano</name>
    <dbReference type="NCBI Taxonomy" id="282301"/>
    <lineage>
        <taxon>Eukaryota</taxon>
        <taxon>Metazoa</taxon>
        <taxon>Spiralia</taxon>
        <taxon>Lophotrochozoa</taxon>
        <taxon>Platyhelminthes</taxon>
        <taxon>Rhabditophora</taxon>
        <taxon>Macrostomorpha</taxon>
        <taxon>Macrostomida</taxon>
        <taxon>Macrostomidae</taxon>
        <taxon>Macrostomum</taxon>
    </lineage>
</organism>
<dbReference type="AlphaFoldDB" id="A0A1I8FCA8"/>
<feature type="compositionally biased region" description="Pro residues" evidence="1">
    <location>
        <begin position="229"/>
        <end position="241"/>
    </location>
</feature>
<feature type="transmembrane region" description="Helical" evidence="2">
    <location>
        <begin position="739"/>
        <end position="763"/>
    </location>
</feature>
<feature type="transmembrane region" description="Helical" evidence="2">
    <location>
        <begin position="801"/>
        <end position="823"/>
    </location>
</feature>
<feature type="transmembrane region" description="Helical" evidence="2">
    <location>
        <begin position="829"/>
        <end position="847"/>
    </location>
</feature>
<proteinExistence type="predicted"/>
<reference evidence="4" key="1">
    <citation type="submission" date="2016-11" db="UniProtKB">
        <authorList>
            <consortium name="WormBaseParasite"/>
        </authorList>
    </citation>
    <scope>IDENTIFICATION</scope>
</reference>
<keyword evidence="2" id="KW-0472">Membrane</keyword>
<dbReference type="WBParaSite" id="maker-unitig_29095-snap-gene-0.2-mRNA-1">
    <property type="protein sequence ID" value="maker-unitig_29095-snap-gene-0.2-mRNA-1"/>
    <property type="gene ID" value="maker-unitig_29095-snap-gene-0.2"/>
</dbReference>
<accession>A0A1I8FCA8</accession>
<sequence>MASAVGPTRCAQDGSWAGGGSARTCPSGPEDWELLESTSLSPAFAPSVKVAAPPQVSGDAFFSGAAANSRIPRGSAVLTCVPRSVPTFPDLPEATPSITLLSSHVPFVVREAAPPRLPVPPIWALVPRPLRRGPAGRRSASASPSAAPRIVSSSGVLAVRHLLRNTPFATLLQSALLGAQTDSRNRPVQRRRLAELLSGPLADGRPRRCVRTWPALTEAVRRARHRRPPPPPPQPGASPPPEARHQLERLLQLSALAAAAPRRQGGLASRLRSAAKTSAMRRGSFAGRVIAPRHLHYSRVGGDQRERLARAATQQFDEIQRRLDDTDGSSGSRRRSLPPLADSQNHQPKRLRPDGRASRRRHRRCWPRRLSRGSIGPAPHERQTAAASGTAAATVTLSRRRRRWLKRFNKRLAAGRKTAAMMASREHRQSPRTTGSNMPVRRVSKAATSAGQEVPIQSLAERLRHHHHGSWSRATSTNRRDVPLAASSSPAWTRLNPPGAAAQFAALSQTGDSTNLRHFSPGCCSRRPTAGWRSLFMEALGGFGTHAADLLHDWLYVLLTPVCWTANATECLASQAARVAGRIRMPSCRLPCRRCCCRQLLHSLIDAQPARAARLAGAFAAAPTPAAVLPRWSPRRLRPAPRHSAGRFASGARIGRRDAFCGWALKALLTRPWRGSTPAAMAALAGAICHEGLPAGQAGVSAAGTALPAALLCSALLCLCSALALLCLALALPSGSASALPALLCSAAALLVLCSALLCSGSAALPCCLLLLLLLWLLLCSALLCFCSALFCFCSALLCSALLCSALLCSAAAALLCSCSAHALLCCSGHLLCLCSSALLLSALLWLCSALTCLLLCSAFCSSAALLCCSALLLCSALLCSASALLCSALLCSASLCSALLLLCCCSAFFPLIKTGRTAPAEGDRSSSSPGSIPRSSVTAASAPGLSSEPPAKSLARRRVSQIEAGERSARRCMPLARPGSLGFHGNQKRSRRQSAAETRLRRWAERQAASQVPPPDSALVRLLKDLNNSQSLRSCCTADRLGSPTFLELTLLKILEAHADSDRNAVSRAARAAPKLLPLACPPMPACGLSAPIAQSADAEQLRRQLTDSAQAWFAAADHQESGGAQAAIFCLVQLYLRVGECLLLHTHRAQRHEEAPIAAVHLPRPASWTAPTDGFVF</sequence>
<evidence type="ECO:0000256" key="2">
    <source>
        <dbReference type="SAM" id="Phobius"/>
    </source>
</evidence>
<feature type="transmembrane region" description="Helical" evidence="2">
    <location>
        <begin position="769"/>
        <end position="794"/>
    </location>
</feature>
<feature type="compositionally biased region" description="Basic residues" evidence="1">
    <location>
        <begin position="358"/>
        <end position="371"/>
    </location>
</feature>
<evidence type="ECO:0000313" key="3">
    <source>
        <dbReference type="Proteomes" id="UP000095280"/>
    </source>
</evidence>
<keyword evidence="2" id="KW-0812">Transmembrane</keyword>
<feature type="region of interest" description="Disordered" evidence="1">
    <location>
        <begin position="313"/>
        <end position="396"/>
    </location>
</feature>
<feature type="transmembrane region" description="Helical" evidence="2">
    <location>
        <begin position="885"/>
        <end position="910"/>
    </location>
</feature>
<feature type="region of interest" description="Disordered" evidence="1">
    <location>
        <begin position="918"/>
        <end position="1000"/>
    </location>
</feature>
<feature type="transmembrane region" description="Helical" evidence="2">
    <location>
        <begin position="709"/>
        <end position="732"/>
    </location>
</feature>
<name>A0A1I8FCA8_9PLAT</name>
<feature type="region of interest" description="Disordered" evidence="1">
    <location>
        <begin position="220"/>
        <end position="243"/>
    </location>
</feature>
<feature type="region of interest" description="Disordered" evidence="1">
    <location>
        <begin position="261"/>
        <end position="281"/>
    </location>
</feature>
<protein>
    <submittedName>
        <fullName evidence="4">RING-type domain-containing protein</fullName>
    </submittedName>
</protein>
<evidence type="ECO:0000313" key="4">
    <source>
        <dbReference type="WBParaSite" id="maker-unitig_29095-snap-gene-0.2-mRNA-1"/>
    </source>
</evidence>
<feature type="compositionally biased region" description="Low complexity" evidence="1">
    <location>
        <begin position="926"/>
        <end position="937"/>
    </location>
</feature>
<feature type="compositionally biased region" description="Low complexity" evidence="1">
    <location>
        <begin position="384"/>
        <end position="396"/>
    </location>
</feature>